<evidence type="ECO:0000313" key="2">
    <source>
        <dbReference type="EMBL" id="CAA6817514.1"/>
    </source>
</evidence>
<proteinExistence type="predicted"/>
<reference evidence="2" key="1">
    <citation type="submission" date="2020-01" db="EMBL/GenBank/DDBJ databases">
        <authorList>
            <person name="Meier V. D."/>
            <person name="Meier V D."/>
        </authorList>
    </citation>
    <scope>NUCLEOTIDE SEQUENCE</scope>
    <source>
        <strain evidence="2">HLG_WM_MAG_04</strain>
    </source>
</reference>
<evidence type="ECO:0000259" key="1">
    <source>
        <dbReference type="Pfam" id="PF13470"/>
    </source>
</evidence>
<dbReference type="SUPFAM" id="SSF88723">
    <property type="entry name" value="PIN domain-like"/>
    <property type="match status" value="1"/>
</dbReference>
<feature type="domain" description="PIN" evidence="1">
    <location>
        <begin position="4"/>
        <end position="90"/>
    </location>
</feature>
<name>A0A6S6TDT1_9BACT</name>
<gene>
    <name evidence="2" type="ORF">HELGO_WM8110</name>
</gene>
<dbReference type="Gene3D" id="3.40.50.1010">
    <property type="entry name" value="5'-nuclease"/>
    <property type="match status" value="1"/>
</dbReference>
<dbReference type="EMBL" id="CACVAX010000050">
    <property type="protein sequence ID" value="CAA6817514.1"/>
    <property type="molecule type" value="Genomic_DNA"/>
</dbReference>
<dbReference type="InterPro" id="IPR029060">
    <property type="entry name" value="PIN-like_dom_sf"/>
</dbReference>
<sequence length="103" mass="11748">MGSILYINSDTVTNAFYIVSRQKKYTKNTLLDLMKKVILLFSVVPVVQSDTLEAIELCMDETNKFRDYEDALQYVCAKNIEAQIILTNDKGFVSLDIETARTL</sequence>
<dbReference type="InterPro" id="IPR002716">
    <property type="entry name" value="PIN_dom"/>
</dbReference>
<dbReference type="CDD" id="cd09854">
    <property type="entry name" value="PIN_VapC-like"/>
    <property type="match status" value="1"/>
</dbReference>
<protein>
    <submittedName>
        <fullName evidence="2">PIN domain protein</fullName>
    </submittedName>
</protein>
<dbReference type="AlphaFoldDB" id="A0A6S6TDT1"/>
<organism evidence="2">
    <name type="scientific">uncultured Sulfurovum sp</name>
    <dbReference type="NCBI Taxonomy" id="269237"/>
    <lineage>
        <taxon>Bacteria</taxon>
        <taxon>Pseudomonadati</taxon>
        <taxon>Campylobacterota</taxon>
        <taxon>Epsilonproteobacteria</taxon>
        <taxon>Campylobacterales</taxon>
        <taxon>Sulfurovaceae</taxon>
        <taxon>Sulfurovum</taxon>
        <taxon>environmental samples</taxon>
    </lineage>
</organism>
<dbReference type="Pfam" id="PF13470">
    <property type="entry name" value="PIN_3"/>
    <property type="match status" value="1"/>
</dbReference>
<accession>A0A6S6TDT1</accession>